<proteinExistence type="predicted"/>
<feature type="non-terminal residue" evidence="1">
    <location>
        <position position="73"/>
    </location>
</feature>
<comment type="caution">
    <text evidence="1">The sequence shown here is derived from an EMBL/GenBank/DDBJ whole genome shotgun (WGS) entry which is preliminary data.</text>
</comment>
<dbReference type="EMBL" id="CAXAMM010023459">
    <property type="protein sequence ID" value="CAK9053654.1"/>
    <property type="molecule type" value="Genomic_DNA"/>
</dbReference>
<accession>A0ABP0MQE9</accession>
<reference evidence="1 2" key="1">
    <citation type="submission" date="2024-02" db="EMBL/GenBank/DDBJ databases">
        <authorList>
            <person name="Chen Y."/>
            <person name="Shah S."/>
            <person name="Dougan E. K."/>
            <person name="Thang M."/>
            <person name="Chan C."/>
        </authorList>
    </citation>
    <scope>NUCLEOTIDE SEQUENCE [LARGE SCALE GENOMIC DNA]</scope>
</reference>
<dbReference type="Proteomes" id="UP001642464">
    <property type="component" value="Unassembled WGS sequence"/>
</dbReference>
<name>A0ABP0MQE9_9DINO</name>
<gene>
    <name evidence="1" type="ORF">SCF082_LOCUS29215</name>
</gene>
<protein>
    <submittedName>
        <fullName evidence="1">Uncharacterized protein</fullName>
    </submittedName>
</protein>
<evidence type="ECO:0000313" key="2">
    <source>
        <dbReference type="Proteomes" id="UP001642464"/>
    </source>
</evidence>
<organism evidence="1 2">
    <name type="scientific">Durusdinium trenchii</name>
    <dbReference type="NCBI Taxonomy" id="1381693"/>
    <lineage>
        <taxon>Eukaryota</taxon>
        <taxon>Sar</taxon>
        <taxon>Alveolata</taxon>
        <taxon>Dinophyceae</taxon>
        <taxon>Suessiales</taxon>
        <taxon>Symbiodiniaceae</taxon>
        <taxon>Durusdinium</taxon>
    </lineage>
</organism>
<sequence>MTLIAAQDGQEPTETVLGLKEKADFADLLDTFVEDLTTNATVRPKDPQVTMSKEKREARLAAEAAQQLDIWWN</sequence>
<evidence type="ECO:0000313" key="1">
    <source>
        <dbReference type="EMBL" id="CAK9053654.1"/>
    </source>
</evidence>
<keyword evidence="2" id="KW-1185">Reference proteome</keyword>